<dbReference type="PROSITE" id="PS50931">
    <property type="entry name" value="HTH_LYSR"/>
    <property type="match status" value="1"/>
</dbReference>
<dbReference type="InterPro" id="IPR036388">
    <property type="entry name" value="WH-like_DNA-bd_sf"/>
</dbReference>
<dbReference type="Proteomes" id="UP000028926">
    <property type="component" value="Chromosome"/>
</dbReference>
<dbReference type="GO" id="GO:0003700">
    <property type="term" value="F:DNA-binding transcription factor activity"/>
    <property type="evidence" value="ECO:0007669"/>
    <property type="project" value="InterPro"/>
</dbReference>
<dbReference type="InterPro" id="IPR058163">
    <property type="entry name" value="LysR-type_TF_proteobact-type"/>
</dbReference>
<gene>
    <name evidence="6" type="ORF">ID47_00480</name>
</gene>
<accession>A0A077AQV5</accession>
<evidence type="ECO:0000256" key="2">
    <source>
        <dbReference type="ARBA" id="ARBA00023015"/>
    </source>
</evidence>
<keyword evidence="3" id="KW-0238">DNA-binding</keyword>
<dbReference type="KEGG" id="paca:ID47_00480"/>
<dbReference type="eggNOG" id="COG0583">
    <property type="taxonomic scope" value="Bacteria"/>
</dbReference>
<reference evidence="6 7" key="1">
    <citation type="submission" date="2014-07" db="EMBL/GenBank/DDBJ databases">
        <title>Comparative genomic insights into amoeba endosymbionts belonging to the families of Holosporaceae and Candidatus Midichloriaceae within Rickettsiales.</title>
        <authorList>
            <person name="Wang Z."/>
            <person name="Wu M."/>
        </authorList>
    </citation>
    <scope>NUCLEOTIDE SEQUENCE [LARGE SCALE GENOMIC DNA]</scope>
    <source>
        <strain evidence="6">PRA3</strain>
    </source>
</reference>
<feature type="domain" description="HTH lysR-type" evidence="5">
    <location>
        <begin position="1"/>
        <end position="48"/>
    </location>
</feature>
<dbReference type="Gene3D" id="3.40.190.290">
    <property type="match status" value="1"/>
</dbReference>
<protein>
    <recommendedName>
        <fullName evidence="5">HTH lysR-type domain-containing protein</fullName>
    </recommendedName>
</protein>
<dbReference type="Pfam" id="PF03466">
    <property type="entry name" value="LysR_substrate"/>
    <property type="match status" value="1"/>
</dbReference>
<dbReference type="EMBL" id="CP008941">
    <property type="protein sequence ID" value="AIK95562.1"/>
    <property type="molecule type" value="Genomic_DNA"/>
</dbReference>
<dbReference type="InterPro" id="IPR036390">
    <property type="entry name" value="WH_DNA-bd_sf"/>
</dbReference>
<evidence type="ECO:0000259" key="5">
    <source>
        <dbReference type="PROSITE" id="PS50931"/>
    </source>
</evidence>
<sequence length="284" mass="32169">MVAREGSMTKAAAKLNVSQPSLSVLIGDLEYNLKTQLFERLPAGVRLTAHGEELYAFAETIIQQTDSFEKKFHEKEDEISGDLKIVTTPFTGTNWLVPALKDFLKKHPDIKIKILLRSEDFSPIDGDVVISALIPHQPHLIQKPLFSVNIRLFASSEYLKRFGIPQSIEDLNHHRLITYKGNYYTAYGSTNWVLNVGIKAGQAPRTSYFEIDSLQGMFISAQMGYGIAELPDLFITPECGLIEVIPTLVGPTVDLYYIFPENRRNSKKIDKLFQYLLKKGRPKY</sequence>
<dbReference type="AlphaFoldDB" id="A0A077AQV5"/>
<evidence type="ECO:0000313" key="6">
    <source>
        <dbReference type="EMBL" id="AIK95562.1"/>
    </source>
</evidence>
<dbReference type="SUPFAM" id="SSF53850">
    <property type="entry name" value="Periplasmic binding protein-like II"/>
    <property type="match status" value="1"/>
</dbReference>
<dbReference type="Gene3D" id="1.10.10.10">
    <property type="entry name" value="Winged helix-like DNA-binding domain superfamily/Winged helix DNA-binding domain"/>
    <property type="match status" value="1"/>
</dbReference>
<proteinExistence type="inferred from homology"/>
<organism evidence="6 7">
    <name type="scientific">Candidatus Odyssella acanthamoebae</name>
    <dbReference type="NCBI Taxonomy" id="91604"/>
    <lineage>
        <taxon>Bacteria</taxon>
        <taxon>Pseudomonadati</taxon>
        <taxon>Pseudomonadota</taxon>
        <taxon>Alphaproteobacteria</taxon>
        <taxon>Holosporales</taxon>
        <taxon>Candidatus Paracaedibacteraceae</taxon>
        <taxon>Candidatus Odyssella</taxon>
    </lineage>
</organism>
<dbReference type="GO" id="GO:0043565">
    <property type="term" value="F:sequence-specific DNA binding"/>
    <property type="evidence" value="ECO:0007669"/>
    <property type="project" value="TreeGrafter"/>
</dbReference>
<keyword evidence="2" id="KW-0805">Transcription regulation</keyword>
<dbReference type="HOGENOM" id="CLU_039613_16_2_5"/>
<dbReference type="InterPro" id="IPR000847">
    <property type="entry name" value="LysR_HTH_N"/>
</dbReference>
<dbReference type="SUPFAM" id="SSF46785">
    <property type="entry name" value="Winged helix' DNA-binding domain"/>
    <property type="match status" value="1"/>
</dbReference>
<dbReference type="GO" id="GO:0006351">
    <property type="term" value="P:DNA-templated transcription"/>
    <property type="evidence" value="ECO:0007669"/>
    <property type="project" value="TreeGrafter"/>
</dbReference>
<dbReference type="InterPro" id="IPR005119">
    <property type="entry name" value="LysR_subst-bd"/>
</dbReference>
<evidence type="ECO:0000313" key="7">
    <source>
        <dbReference type="Proteomes" id="UP000028926"/>
    </source>
</evidence>
<dbReference type="Pfam" id="PF00126">
    <property type="entry name" value="HTH_1"/>
    <property type="match status" value="1"/>
</dbReference>
<dbReference type="PANTHER" id="PTHR30537">
    <property type="entry name" value="HTH-TYPE TRANSCRIPTIONAL REGULATOR"/>
    <property type="match status" value="1"/>
</dbReference>
<dbReference type="PANTHER" id="PTHR30537:SF20">
    <property type="entry name" value="TRANSCRIPTIONAL REGULATORY PROTEIN"/>
    <property type="match status" value="1"/>
</dbReference>
<comment type="similarity">
    <text evidence="1">Belongs to the LysR transcriptional regulatory family.</text>
</comment>
<keyword evidence="7" id="KW-1185">Reference proteome</keyword>
<evidence type="ECO:0000256" key="4">
    <source>
        <dbReference type="ARBA" id="ARBA00023163"/>
    </source>
</evidence>
<evidence type="ECO:0000256" key="3">
    <source>
        <dbReference type="ARBA" id="ARBA00023125"/>
    </source>
</evidence>
<dbReference type="PRINTS" id="PR00039">
    <property type="entry name" value="HTHLYSR"/>
</dbReference>
<evidence type="ECO:0000256" key="1">
    <source>
        <dbReference type="ARBA" id="ARBA00009437"/>
    </source>
</evidence>
<name>A0A077AQV5_9PROT</name>
<keyword evidence="4" id="KW-0804">Transcription</keyword>